<accession>A0ACC3MZU9</accession>
<dbReference type="EMBL" id="JAUTXU010000121">
    <property type="protein sequence ID" value="KAK3706332.1"/>
    <property type="molecule type" value="Genomic_DNA"/>
</dbReference>
<name>A0ACC3MZU9_9PEZI</name>
<proteinExistence type="predicted"/>
<protein>
    <submittedName>
        <fullName evidence="1">Uncharacterized protein</fullName>
    </submittedName>
</protein>
<gene>
    <name evidence="1" type="ORF">LTR37_012847</name>
</gene>
<organism evidence="1 2">
    <name type="scientific">Vermiconidia calcicola</name>
    <dbReference type="NCBI Taxonomy" id="1690605"/>
    <lineage>
        <taxon>Eukaryota</taxon>
        <taxon>Fungi</taxon>
        <taxon>Dikarya</taxon>
        <taxon>Ascomycota</taxon>
        <taxon>Pezizomycotina</taxon>
        <taxon>Dothideomycetes</taxon>
        <taxon>Dothideomycetidae</taxon>
        <taxon>Mycosphaerellales</taxon>
        <taxon>Extremaceae</taxon>
        <taxon>Vermiconidia</taxon>
    </lineage>
</organism>
<comment type="caution">
    <text evidence="1">The sequence shown here is derived from an EMBL/GenBank/DDBJ whole genome shotgun (WGS) entry which is preliminary data.</text>
</comment>
<evidence type="ECO:0000313" key="2">
    <source>
        <dbReference type="Proteomes" id="UP001281147"/>
    </source>
</evidence>
<reference evidence="1" key="1">
    <citation type="submission" date="2023-07" db="EMBL/GenBank/DDBJ databases">
        <title>Black Yeasts Isolated from many extreme environments.</title>
        <authorList>
            <person name="Coleine C."/>
            <person name="Stajich J.E."/>
            <person name="Selbmann L."/>
        </authorList>
    </citation>
    <scope>NUCLEOTIDE SEQUENCE</scope>
    <source>
        <strain evidence="1">CCFEE 5714</strain>
    </source>
</reference>
<sequence>MGIQALPQTTVRTLGASQVLNDPAAVIKELVDNALDARATSIAIEISNNTLDSIQVRDNGHGIPPEDRHLVARPHCTSKIGSEDDLRDIGGSSLGFRGEALASVAEMSGSLTISTRIEGEQVATALKISQSGEVADRDRASLPVGTTIKITDFLKSHPVRKQVMLKGTEKTLKKIKETLQSYAFARPHIRCSFRVLKAKNDKGNWMYAPKPGGNAEDAAFKIVGAACASQCTWSVIEDHGFTLQSFVPKSDADVSKTGNIGSFLSVDSRPVSASRGTPKQIVKIFRETLKRAGARFSGVKDPFIYLAIVCPPASYDANVEPAKDDVLFESPDDVVGLARRVFDAVYPAQEDAPRMDESVETRPTQPQQIQQLREEDEFTTSLETTFLAGSNPVSAAHSVSGLHGESEDYESHTALDPGSPVPNRHGERRAFRTNMYGCDEGDLDMLDEHPPTGRTEADFEELRAARKDVNVSNPWVLAKLNTSLRRPAIIQYREDDANTENFSAIEPSMYNRPQINLGADTLPTPRPSSPSPQPTDFHPSDHVPDIRIARDGRVIGPQSLPPPQTFVRSNSPSIEHADRGAPQQQSSEAPAYNYTLSSQGMEHSVGTSLHAIPETGEKSRRSPRKQMHQAQINTPFVSPVKDQPPREKVWFDHLDRTRHQSGKKRQHQMRGNTGLVAQGELGTLFDDPQPLTPPRRNRDMRDFVSTVDLTANARAASLIESGHYLQRDLAGTGEGSARRPADQGDENAVPTSGLVGGRGFIRASELAAVETRLDPSKNIAPRPAKRRKTSESHVLRELSGNATTLGEKGNREFGEPHGGRTASRRRRTTDGSKVPRTKSSRLPLERTPAGQGTHGLILKYTIPTHELAESAWKIDEGFSLLNWNEPSLDAYDTFAITPSTWKIQELASKLQELLINRISDGEMVQDLGTLVRNAFDAHEERTVETGAV</sequence>
<evidence type="ECO:0000313" key="1">
    <source>
        <dbReference type="EMBL" id="KAK3706332.1"/>
    </source>
</evidence>
<keyword evidence="2" id="KW-1185">Reference proteome</keyword>
<dbReference type="Proteomes" id="UP001281147">
    <property type="component" value="Unassembled WGS sequence"/>
</dbReference>